<gene>
    <name evidence="3" type="ORF">GE061_014377</name>
</gene>
<protein>
    <recommendedName>
        <fullName evidence="2">HAUS augmin-like complex subunit 6 N-terminal domain-containing protein</fullName>
    </recommendedName>
</protein>
<dbReference type="Pfam" id="PF14661">
    <property type="entry name" value="HAUS6_N"/>
    <property type="match status" value="1"/>
</dbReference>
<name>A0A8S9XQG1_APOLU</name>
<dbReference type="Proteomes" id="UP000466442">
    <property type="component" value="Linkage Group LG5"/>
</dbReference>
<sequence length="611" mass="68093">MAARLHVRKMESLSSSRCLVDENHNKLVALIVRLLFLLKKKFAFPNELRPEEVNLLMFESTNVRLMSTILNYVLNIINPAKCSLLVPNPLTVVSFAHFHQGVMKFLNQTFNELPHLKIDGLRSSTVASCSGSKFIEFLARLITITVQLVYQKKGVISIPYYQGSDRCTLMKAKADKALYDLLQLKHPSGQKSNNTPRHEEALEKLKVVEERVEARFKEVLPLCPPRYRESLERRDRGIAFHGLDTWKNDLKNSLDELSDELISSKNLSDAIGGAEAISTQNEPTRLEVDKLLNLKNEQIISKVAEDQGIHLFDGHAVSLPGFILCCSAIIEKFNTVIVSSKLGESLHRELKIIDTVPERVLQLGSEMAGKVDTSEEEIRLIKKECLEIQENYDKLLESGEIRHQYSYANSLPEPRLKIPSKPESQLTLSPGRSWQDELEDVKRKCSGVEQNNSVHTTPKLSRKRINTSSLSNLSRTVLEKQVWASTGSKGADVTVGEMFQGPLSSSSPMNSSGGRAVPSTRNSISDMLGDLSLNADLNEFLADISSMEDSCPDSPEDFQPVDAPSLETPSMPSEPAELPAPSAILVRRPRPSLIAIVKRYADLKNKIAGSD</sequence>
<evidence type="ECO:0000259" key="2">
    <source>
        <dbReference type="Pfam" id="PF14661"/>
    </source>
</evidence>
<organism evidence="3 4">
    <name type="scientific">Apolygus lucorum</name>
    <name type="common">Small green plant bug</name>
    <name type="synonym">Lygocoris lucorum</name>
    <dbReference type="NCBI Taxonomy" id="248454"/>
    <lineage>
        <taxon>Eukaryota</taxon>
        <taxon>Metazoa</taxon>
        <taxon>Ecdysozoa</taxon>
        <taxon>Arthropoda</taxon>
        <taxon>Hexapoda</taxon>
        <taxon>Insecta</taxon>
        <taxon>Pterygota</taxon>
        <taxon>Neoptera</taxon>
        <taxon>Paraneoptera</taxon>
        <taxon>Hemiptera</taxon>
        <taxon>Heteroptera</taxon>
        <taxon>Panheteroptera</taxon>
        <taxon>Cimicomorpha</taxon>
        <taxon>Miridae</taxon>
        <taxon>Mirini</taxon>
        <taxon>Apolygus</taxon>
    </lineage>
</organism>
<reference evidence="3" key="1">
    <citation type="journal article" date="2021" name="Mol. Ecol. Resour.">
        <title>Apolygus lucorum genome provides insights into omnivorousness and mesophyll feeding.</title>
        <authorList>
            <person name="Liu Y."/>
            <person name="Liu H."/>
            <person name="Wang H."/>
            <person name="Huang T."/>
            <person name="Liu B."/>
            <person name="Yang B."/>
            <person name="Yin L."/>
            <person name="Li B."/>
            <person name="Zhang Y."/>
            <person name="Zhang S."/>
            <person name="Jiang F."/>
            <person name="Zhang X."/>
            <person name="Ren Y."/>
            <person name="Wang B."/>
            <person name="Wang S."/>
            <person name="Lu Y."/>
            <person name="Wu K."/>
            <person name="Fan W."/>
            <person name="Wang G."/>
        </authorList>
    </citation>
    <scope>NUCLEOTIDE SEQUENCE</scope>
    <source>
        <strain evidence="3">12Hb</strain>
    </source>
</reference>
<keyword evidence="4" id="KW-1185">Reference proteome</keyword>
<feature type="domain" description="HAUS augmin-like complex subunit 6 N-terminal" evidence="2">
    <location>
        <begin position="55"/>
        <end position="153"/>
    </location>
</feature>
<dbReference type="EMBL" id="WIXP02000005">
    <property type="protein sequence ID" value="KAF6211260.1"/>
    <property type="molecule type" value="Genomic_DNA"/>
</dbReference>
<accession>A0A8S9XQG1</accession>
<feature type="region of interest" description="Disordered" evidence="1">
    <location>
        <begin position="547"/>
        <end position="583"/>
    </location>
</feature>
<dbReference type="InterPro" id="IPR028163">
    <property type="entry name" value="HAUS_6_N"/>
</dbReference>
<dbReference type="AlphaFoldDB" id="A0A8S9XQG1"/>
<evidence type="ECO:0000313" key="3">
    <source>
        <dbReference type="EMBL" id="KAF6211260.1"/>
    </source>
</evidence>
<proteinExistence type="predicted"/>
<comment type="caution">
    <text evidence="3">The sequence shown here is derived from an EMBL/GenBank/DDBJ whole genome shotgun (WGS) entry which is preliminary data.</text>
</comment>
<feature type="compositionally biased region" description="Low complexity" evidence="1">
    <location>
        <begin position="569"/>
        <end position="583"/>
    </location>
</feature>
<evidence type="ECO:0000313" key="4">
    <source>
        <dbReference type="Proteomes" id="UP000466442"/>
    </source>
</evidence>
<evidence type="ECO:0000256" key="1">
    <source>
        <dbReference type="SAM" id="MobiDB-lite"/>
    </source>
</evidence>